<feature type="transmembrane region" description="Helical" evidence="6">
    <location>
        <begin position="20"/>
        <end position="38"/>
    </location>
</feature>
<evidence type="ECO:0000256" key="5">
    <source>
        <dbReference type="ARBA" id="ARBA00023136"/>
    </source>
</evidence>
<feature type="transmembrane region" description="Helical" evidence="6">
    <location>
        <begin position="285"/>
        <end position="308"/>
    </location>
</feature>
<dbReference type="AlphaFoldDB" id="A0A923S975"/>
<dbReference type="CDD" id="cd10336">
    <property type="entry name" value="SLC6sbd_Tyt1-Like"/>
    <property type="match status" value="1"/>
</dbReference>
<dbReference type="Pfam" id="PF00209">
    <property type="entry name" value="SNF"/>
    <property type="match status" value="2"/>
</dbReference>
<comment type="subcellular location">
    <subcellularLocation>
        <location evidence="1">Membrane</location>
        <topology evidence="1">Multi-pass membrane protein</topology>
    </subcellularLocation>
</comment>
<protein>
    <submittedName>
        <fullName evidence="7">Sodium-dependent transporter</fullName>
    </submittedName>
</protein>
<feature type="transmembrane region" description="Helical" evidence="6">
    <location>
        <begin position="44"/>
        <end position="66"/>
    </location>
</feature>
<dbReference type="InterPro" id="IPR000175">
    <property type="entry name" value="Na/ntran_symport"/>
</dbReference>
<dbReference type="PANTHER" id="PTHR42948:SF1">
    <property type="entry name" value="TRANSPORTER"/>
    <property type="match status" value="1"/>
</dbReference>
<dbReference type="PRINTS" id="PR00176">
    <property type="entry name" value="NANEUSMPORT"/>
</dbReference>
<dbReference type="Proteomes" id="UP000620327">
    <property type="component" value="Unassembled WGS sequence"/>
</dbReference>
<evidence type="ECO:0000256" key="6">
    <source>
        <dbReference type="SAM" id="Phobius"/>
    </source>
</evidence>
<feature type="transmembrane region" description="Helical" evidence="6">
    <location>
        <begin position="375"/>
        <end position="396"/>
    </location>
</feature>
<name>A0A923S975_9FIRM</name>
<evidence type="ECO:0000256" key="4">
    <source>
        <dbReference type="ARBA" id="ARBA00022989"/>
    </source>
</evidence>
<dbReference type="GO" id="GO:0016020">
    <property type="term" value="C:membrane"/>
    <property type="evidence" value="ECO:0007669"/>
    <property type="project" value="UniProtKB-SubCell"/>
</dbReference>
<dbReference type="RefSeq" id="WP_187016196.1">
    <property type="nucleotide sequence ID" value="NZ_JACOQI010000028.1"/>
</dbReference>
<accession>A0A923S975</accession>
<keyword evidence="3 6" id="KW-0812">Transmembrane</keyword>
<gene>
    <name evidence="7" type="ORF">H8Z83_17205</name>
</gene>
<dbReference type="PROSITE" id="PS50267">
    <property type="entry name" value="NA_NEUROTRAN_SYMP_3"/>
    <property type="match status" value="1"/>
</dbReference>
<feature type="transmembrane region" description="Helical" evidence="6">
    <location>
        <begin position="246"/>
        <end position="273"/>
    </location>
</feature>
<evidence type="ECO:0000256" key="2">
    <source>
        <dbReference type="ARBA" id="ARBA00022448"/>
    </source>
</evidence>
<dbReference type="InterPro" id="IPR047218">
    <property type="entry name" value="YocR/YhdH-like"/>
</dbReference>
<feature type="transmembrane region" description="Helical" evidence="6">
    <location>
        <begin position="100"/>
        <end position="123"/>
    </location>
</feature>
<keyword evidence="4 6" id="KW-1133">Transmembrane helix</keyword>
<organism evidence="7 8">
    <name type="scientific">Dysosmobacter segnis</name>
    <dbReference type="NCBI Taxonomy" id="2763042"/>
    <lineage>
        <taxon>Bacteria</taxon>
        <taxon>Bacillati</taxon>
        <taxon>Bacillota</taxon>
        <taxon>Clostridia</taxon>
        <taxon>Eubacteriales</taxon>
        <taxon>Oscillospiraceae</taxon>
        <taxon>Dysosmobacter</taxon>
    </lineage>
</organism>
<keyword evidence="5 6" id="KW-0472">Membrane</keyword>
<feature type="transmembrane region" description="Helical" evidence="6">
    <location>
        <begin position="402"/>
        <end position="423"/>
    </location>
</feature>
<evidence type="ECO:0000256" key="1">
    <source>
        <dbReference type="ARBA" id="ARBA00004141"/>
    </source>
</evidence>
<dbReference type="InterPro" id="IPR037272">
    <property type="entry name" value="SNS_sf"/>
</dbReference>
<keyword evidence="2" id="KW-0813">Transport</keyword>
<sequence length="473" mass="50328">MSDKHATLENRDGFQSKWGFILACIGSAVGMGNIWRFPIMVQQFGGMTFLIPYFLFVLLIGSTGIIEEFALGRWAQGGPVISFGKATEERTGNKRLGEAIGALPIVGSMMLAIGYTVVMSWIFKYCWMGISGSLYAMGTDMATIGGTFGGTAPEAETLGEALSMMFGNGIFGIGNGVWLIVGLVASLAIMAFGVGNGIEKANKVMMPALFFLFVILGIYICTLPGASEGYKYIFTLKPEGLLNPQVWVFAFGQAFFSLSVAGNGSVIYGSYLPKDEDLPSSARNVALFDTIAALLAAIVIIPAMAVILGDGIVGMKGGPGLMFVYLVNVFNAMPGGRIVGMIFYICVLFAGVSSIVNLYEAPVAFLQEKLHTNRVLSVVIIGAVGGVIALCIQPWTSQWMDVVSIYICPLGALLAGIMFFWVMKKDTALAAVHEGRTAGKKDISGWFYPLGKWVYCAASLAALILGAIYGGIG</sequence>
<dbReference type="PANTHER" id="PTHR42948">
    <property type="entry name" value="TRANSPORTER"/>
    <property type="match status" value="1"/>
</dbReference>
<dbReference type="SUPFAM" id="SSF161070">
    <property type="entry name" value="SNF-like"/>
    <property type="match status" value="1"/>
</dbReference>
<feature type="transmembrane region" description="Helical" evidence="6">
    <location>
        <begin position="170"/>
        <end position="192"/>
    </location>
</feature>
<comment type="caution">
    <text evidence="7">The sequence shown here is derived from an EMBL/GenBank/DDBJ whole genome shotgun (WGS) entry which is preliminary data.</text>
</comment>
<proteinExistence type="predicted"/>
<keyword evidence="8" id="KW-1185">Reference proteome</keyword>
<reference evidence="7" key="1">
    <citation type="submission" date="2020-08" db="EMBL/GenBank/DDBJ databases">
        <title>Genome public.</title>
        <authorList>
            <person name="Liu C."/>
            <person name="Sun Q."/>
        </authorList>
    </citation>
    <scope>NUCLEOTIDE SEQUENCE</scope>
    <source>
        <strain evidence="7">BX15</strain>
    </source>
</reference>
<evidence type="ECO:0000313" key="8">
    <source>
        <dbReference type="Proteomes" id="UP000620327"/>
    </source>
</evidence>
<feature type="transmembrane region" description="Helical" evidence="6">
    <location>
        <begin position="338"/>
        <end position="359"/>
    </location>
</feature>
<evidence type="ECO:0000313" key="7">
    <source>
        <dbReference type="EMBL" id="MBC5772028.1"/>
    </source>
</evidence>
<dbReference type="EMBL" id="JACOQI010000028">
    <property type="protein sequence ID" value="MBC5772028.1"/>
    <property type="molecule type" value="Genomic_DNA"/>
</dbReference>
<feature type="transmembrane region" description="Helical" evidence="6">
    <location>
        <begin position="204"/>
        <end position="226"/>
    </location>
</feature>
<feature type="transmembrane region" description="Helical" evidence="6">
    <location>
        <begin position="453"/>
        <end position="472"/>
    </location>
</feature>
<evidence type="ECO:0000256" key="3">
    <source>
        <dbReference type="ARBA" id="ARBA00022692"/>
    </source>
</evidence>